<proteinExistence type="predicted"/>
<feature type="chain" id="PRO_5042700988" evidence="1">
    <location>
        <begin position="17"/>
        <end position="58"/>
    </location>
</feature>
<protein>
    <submittedName>
        <fullName evidence="2">Uncharacterized protein</fullName>
    </submittedName>
</protein>
<feature type="signal peptide" evidence="1">
    <location>
        <begin position="1"/>
        <end position="16"/>
    </location>
</feature>
<comment type="caution">
    <text evidence="2">The sequence shown here is derived from an EMBL/GenBank/DDBJ whole genome shotgun (WGS) entry which is preliminary data.</text>
</comment>
<keyword evidence="1" id="KW-0732">Signal</keyword>
<evidence type="ECO:0000313" key="4">
    <source>
        <dbReference type="Proteomes" id="UP000245464"/>
    </source>
</evidence>
<reference evidence="3" key="2">
    <citation type="submission" date="2021-05" db="EMBL/GenBank/DDBJ databases">
        <authorList>
            <person name="Moolhuijzen P.M."/>
            <person name="Moffat C.S."/>
        </authorList>
    </citation>
    <scope>NUCLEOTIDE SEQUENCE</scope>
    <source>
        <strain evidence="3">86-124</strain>
    </source>
</reference>
<reference evidence="5" key="4">
    <citation type="journal article" date="2022" name="Microb. Genom.">
        <title>A global pangenome for the wheat fungal pathogen Pyrenophora tritici-repentis and prediction of effector protein structural homology.</title>
        <authorList>
            <person name="Moolhuijzen P.M."/>
            <person name="See P.T."/>
            <person name="Shi G."/>
            <person name="Powell H.R."/>
            <person name="Cockram J."/>
            <person name="Jorgensen L.N."/>
            <person name="Benslimane H."/>
            <person name="Strelkov S.E."/>
            <person name="Turner J."/>
            <person name="Liu Z."/>
            <person name="Moffat C.S."/>
        </authorList>
    </citation>
    <scope>NUCLEOTIDE SEQUENCE [LARGE SCALE GENOMIC DNA]</scope>
</reference>
<evidence type="ECO:0000313" key="5">
    <source>
        <dbReference type="Proteomes" id="UP000249757"/>
    </source>
</evidence>
<organism evidence="2 4">
    <name type="scientific">Pyrenophora tritici-repentis</name>
    <dbReference type="NCBI Taxonomy" id="45151"/>
    <lineage>
        <taxon>Eukaryota</taxon>
        <taxon>Fungi</taxon>
        <taxon>Dikarya</taxon>
        <taxon>Ascomycota</taxon>
        <taxon>Pezizomycotina</taxon>
        <taxon>Dothideomycetes</taxon>
        <taxon>Pleosporomycetidae</taxon>
        <taxon>Pleosporales</taxon>
        <taxon>Pleosporineae</taxon>
        <taxon>Pleosporaceae</taxon>
        <taxon>Pyrenophora</taxon>
    </lineage>
</organism>
<evidence type="ECO:0000313" key="2">
    <source>
        <dbReference type="EMBL" id="KAF7565489.1"/>
    </source>
</evidence>
<keyword evidence="5" id="KW-1185">Reference proteome</keyword>
<evidence type="ECO:0000313" key="3">
    <source>
        <dbReference type="EMBL" id="KAI1512549.1"/>
    </source>
</evidence>
<evidence type="ECO:0000256" key="1">
    <source>
        <dbReference type="SAM" id="SignalP"/>
    </source>
</evidence>
<sequence length="58" mass="6062">MKITAIIAVLVAVAAAQSGNLAAGELTPIAAQANATLAYAVKERERLLEYDIGYSKDL</sequence>
<gene>
    <name evidence="3" type="ORF">Ptr86124_008515</name>
    <name evidence="2" type="ORF">PtrM4_049230</name>
</gene>
<dbReference type="EMBL" id="NRDI02000011">
    <property type="protein sequence ID" value="KAI1512549.1"/>
    <property type="molecule type" value="Genomic_DNA"/>
</dbReference>
<accession>A0A2W1EEW3</accession>
<dbReference type="AlphaFoldDB" id="A0A2W1EEW3"/>
<reference evidence="2" key="1">
    <citation type="journal article" date="2018" name="BMC Genomics">
        <title>Comparative genomics of the wheat fungal pathogen Pyrenophora tritici-repentis reveals chromosomal variations and genome plasticity.</title>
        <authorList>
            <person name="Moolhuijzen P."/>
            <person name="See P.T."/>
            <person name="Hane J.K."/>
            <person name="Shi G."/>
            <person name="Liu Z."/>
            <person name="Oliver R.P."/>
            <person name="Moffat C.S."/>
        </authorList>
    </citation>
    <scope>NUCLEOTIDE SEQUENCE [LARGE SCALE GENOMIC DNA]</scope>
    <source>
        <strain evidence="2">M4</strain>
    </source>
</reference>
<dbReference type="EMBL" id="NQIK02000010">
    <property type="protein sequence ID" value="KAF7565489.1"/>
    <property type="molecule type" value="Genomic_DNA"/>
</dbReference>
<reference evidence="3" key="3">
    <citation type="journal article" date="2022" name="bioRxiv">
        <title>A global pangenome for the wheat fungal pathogen Pyrenophora tritici-repentis and prediction of effector protein structural homology.</title>
        <authorList>
            <person name="Moolhuijzen P."/>
            <person name="See P.T."/>
            <person name="Shi G."/>
            <person name="Powell H.R."/>
            <person name="Cockram J."/>
            <person name="Jorgensen L.N."/>
            <person name="Benslimane H."/>
            <person name="Strelkov S.E."/>
            <person name="Turner J."/>
            <person name="Liu Z."/>
            <person name="Moffat C.S."/>
        </authorList>
    </citation>
    <scope>NUCLEOTIDE SEQUENCE</scope>
    <source>
        <strain evidence="3">86-124</strain>
    </source>
</reference>
<dbReference type="Proteomes" id="UP000249757">
    <property type="component" value="Unassembled WGS sequence"/>
</dbReference>
<dbReference type="Proteomes" id="UP000245464">
    <property type="component" value="Chromosome 10"/>
</dbReference>
<name>A0A2W1EEW3_9PLEO</name>